<dbReference type="OrthoDB" id="2193813at2759"/>
<evidence type="ECO:0000313" key="3">
    <source>
        <dbReference type="Proteomes" id="UP000673691"/>
    </source>
</evidence>
<dbReference type="EMBL" id="JAEFCI010005561">
    <property type="protein sequence ID" value="KAG5460217.1"/>
    <property type="molecule type" value="Genomic_DNA"/>
</dbReference>
<evidence type="ECO:0000313" key="2">
    <source>
        <dbReference type="EMBL" id="KAG5460217.1"/>
    </source>
</evidence>
<protein>
    <submittedName>
        <fullName evidence="2">Uncharacterized protein</fullName>
    </submittedName>
</protein>
<proteinExistence type="predicted"/>
<feature type="region of interest" description="Disordered" evidence="1">
    <location>
        <begin position="233"/>
        <end position="273"/>
    </location>
</feature>
<evidence type="ECO:0000256" key="1">
    <source>
        <dbReference type="SAM" id="MobiDB-lite"/>
    </source>
</evidence>
<keyword evidence="3" id="KW-1185">Reference proteome</keyword>
<name>A0A8H7ZW12_9FUNG</name>
<organism evidence="2 3">
    <name type="scientific">Olpidium bornovanus</name>
    <dbReference type="NCBI Taxonomy" id="278681"/>
    <lineage>
        <taxon>Eukaryota</taxon>
        <taxon>Fungi</taxon>
        <taxon>Fungi incertae sedis</taxon>
        <taxon>Olpidiomycota</taxon>
        <taxon>Olpidiomycotina</taxon>
        <taxon>Olpidiomycetes</taxon>
        <taxon>Olpidiales</taxon>
        <taxon>Olpidiaceae</taxon>
        <taxon>Olpidium</taxon>
    </lineage>
</organism>
<dbReference type="Proteomes" id="UP000673691">
    <property type="component" value="Unassembled WGS sequence"/>
</dbReference>
<dbReference type="AlphaFoldDB" id="A0A8H7ZW12"/>
<gene>
    <name evidence="2" type="ORF">BJ554DRAFT_7760</name>
</gene>
<sequence>TTARLPTIGDDRAEVAAKALIPEYASPIRPEYVLEHMPPFPARYTYEETAVKFILTFLKCCTDSRMRISLPGFPQKQWCTHYTYPRQVFDAWHVDPVFVRLKHAEQSRLAENSLKQLLALEASRGAAPCLPVDPSPVLAVQPLPAAGSELTCPPLRSSEASAFSSRPAETTALAASAAAESSRGGATASGPPPALSAAARLEEDQLQLQRQIRSLLTTTVALVANYETKKQADFWNGRRPPTANTSPHAASAAASSTQLAAFSPHPSRFSNGL</sequence>
<accession>A0A8H7ZW12</accession>
<reference evidence="2 3" key="1">
    <citation type="journal article" name="Sci. Rep.">
        <title>Genome-scale phylogenetic analyses confirm Olpidium as the closest living zoosporic fungus to the non-flagellated, terrestrial fungi.</title>
        <authorList>
            <person name="Chang Y."/>
            <person name="Rochon D."/>
            <person name="Sekimoto S."/>
            <person name="Wang Y."/>
            <person name="Chovatia M."/>
            <person name="Sandor L."/>
            <person name="Salamov A."/>
            <person name="Grigoriev I.V."/>
            <person name="Stajich J.E."/>
            <person name="Spatafora J.W."/>
        </authorList>
    </citation>
    <scope>NUCLEOTIDE SEQUENCE [LARGE SCALE GENOMIC DNA]</scope>
    <source>
        <strain evidence="2">S191</strain>
    </source>
</reference>
<feature type="non-terminal residue" evidence="2">
    <location>
        <position position="1"/>
    </location>
</feature>
<feature type="region of interest" description="Disordered" evidence="1">
    <location>
        <begin position="173"/>
        <end position="194"/>
    </location>
</feature>
<feature type="compositionally biased region" description="Low complexity" evidence="1">
    <location>
        <begin position="240"/>
        <end position="263"/>
    </location>
</feature>
<comment type="caution">
    <text evidence="2">The sequence shown here is derived from an EMBL/GenBank/DDBJ whole genome shotgun (WGS) entry which is preliminary data.</text>
</comment>